<dbReference type="SUPFAM" id="SSF47762">
    <property type="entry name" value="PAH2 domain"/>
    <property type="match status" value="1"/>
</dbReference>
<dbReference type="KEGG" id="dpp:DICPUDRAFT_91437"/>
<evidence type="ECO:0000313" key="4">
    <source>
        <dbReference type="EMBL" id="EGC38357.1"/>
    </source>
</evidence>
<gene>
    <name evidence="4" type="ORF">DICPUDRAFT_91437</name>
</gene>
<dbReference type="GeneID" id="10502254"/>
<evidence type="ECO:0000256" key="2">
    <source>
        <dbReference type="ARBA" id="ARBA00023242"/>
    </source>
</evidence>
<dbReference type="Proteomes" id="UP000001064">
    <property type="component" value="Unassembled WGS sequence"/>
</dbReference>
<dbReference type="VEuPathDB" id="AmoebaDB:DICPUDRAFT_91437"/>
<dbReference type="GO" id="GO:0006355">
    <property type="term" value="P:regulation of DNA-templated transcription"/>
    <property type="evidence" value="ECO:0007669"/>
    <property type="project" value="InterPro"/>
</dbReference>
<protein>
    <submittedName>
        <fullName evidence="4">Uncharacterized protein</fullName>
    </submittedName>
</protein>
<dbReference type="InterPro" id="IPR003822">
    <property type="entry name" value="PAH"/>
</dbReference>
<sequence>MEIDDHYKFIIGDDVEESITKNKPIDKLKKYIIFFDKVEQKFQHQPEVYRKVINTIKECKDKKNLSKVYSQILKLIQNEPELINEFNGLFPEKFLNEYKNIMENERYKQFDKELDALICSQ</sequence>
<dbReference type="InterPro" id="IPR036600">
    <property type="entry name" value="PAH_sf"/>
</dbReference>
<dbReference type="Gene3D" id="1.20.1160.11">
    <property type="entry name" value="Paired amphipathic helix"/>
    <property type="match status" value="1"/>
</dbReference>
<dbReference type="GO" id="GO:0005634">
    <property type="term" value="C:nucleus"/>
    <property type="evidence" value="ECO:0007669"/>
    <property type="project" value="UniProtKB-SubCell"/>
</dbReference>
<proteinExistence type="predicted"/>
<organism evidence="4 5">
    <name type="scientific">Dictyostelium purpureum</name>
    <name type="common">Slime mold</name>
    <dbReference type="NCBI Taxonomy" id="5786"/>
    <lineage>
        <taxon>Eukaryota</taxon>
        <taxon>Amoebozoa</taxon>
        <taxon>Evosea</taxon>
        <taxon>Eumycetozoa</taxon>
        <taxon>Dictyostelia</taxon>
        <taxon>Dictyosteliales</taxon>
        <taxon>Dictyosteliaceae</taxon>
        <taxon>Dictyostelium</taxon>
    </lineage>
</organism>
<dbReference type="Pfam" id="PF02671">
    <property type="entry name" value="PAH"/>
    <property type="match status" value="1"/>
</dbReference>
<keyword evidence="5" id="KW-1185">Reference proteome</keyword>
<dbReference type="InParanoid" id="F0ZCF4"/>
<dbReference type="AlphaFoldDB" id="F0ZCF4"/>
<keyword evidence="2 3" id="KW-0539">Nucleus</keyword>
<dbReference type="PROSITE" id="PS51477">
    <property type="entry name" value="PAH"/>
    <property type="match status" value="1"/>
</dbReference>
<comment type="subcellular location">
    <subcellularLocation>
        <location evidence="1 3">Nucleus</location>
    </subcellularLocation>
</comment>
<dbReference type="EMBL" id="GL870978">
    <property type="protein sequence ID" value="EGC38357.1"/>
    <property type="molecule type" value="Genomic_DNA"/>
</dbReference>
<dbReference type="OrthoDB" id="6538107at2759"/>
<evidence type="ECO:0000313" key="5">
    <source>
        <dbReference type="Proteomes" id="UP000001064"/>
    </source>
</evidence>
<reference evidence="5" key="1">
    <citation type="journal article" date="2011" name="Genome Biol.">
        <title>Comparative genomics of the social amoebae Dictyostelium discoideum and Dictyostelium purpureum.</title>
        <authorList>
            <consortium name="US DOE Joint Genome Institute (JGI-PGF)"/>
            <person name="Sucgang R."/>
            <person name="Kuo A."/>
            <person name="Tian X."/>
            <person name="Salerno W."/>
            <person name="Parikh A."/>
            <person name="Feasley C.L."/>
            <person name="Dalin E."/>
            <person name="Tu H."/>
            <person name="Huang E."/>
            <person name="Barry K."/>
            <person name="Lindquist E."/>
            <person name="Shapiro H."/>
            <person name="Bruce D."/>
            <person name="Schmutz J."/>
            <person name="Salamov A."/>
            <person name="Fey P."/>
            <person name="Gaudet P."/>
            <person name="Anjard C."/>
            <person name="Babu M.M."/>
            <person name="Basu S."/>
            <person name="Bushmanova Y."/>
            <person name="van der Wel H."/>
            <person name="Katoh-Kurasawa M."/>
            <person name="Dinh C."/>
            <person name="Coutinho P.M."/>
            <person name="Saito T."/>
            <person name="Elias M."/>
            <person name="Schaap P."/>
            <person name="Kay R.R."/>
            <person name="Henrissat B."/>
            <person name="Eichinger L."/>
            <person name="Rivero F."/>
            <person name="Putnam N.H."/>
            <person name="West C.M."/>
            <person name="Loomis W.F."/>
            <person name="Chisholm R.L."/>
            <person name="Shaulsky G."/>
            <person name="Strassmann J.E."/>
            <person name="Queller D.C."/>
            <person name="Kuspa A."/>
            <person name="Grigoriev I.V."/>
        </authorList>
    </citation>
    <scope>NUCLEOTIDE SEQUENCE [LARGE SCALE GENOMIC DNA]</scope>
    <source>
        <strain evidence="5">QSDP1</strain>
    </source>
</reference>
<evidence type="ECO:0000256" key="1">
    <source>
        <dbReference type="ARBA" id="ARBA00004123"/>
    </source>
</evidence>
<evidence type="ECO:0000256" key="3">
    <source>
        <dbReference type="PROSITE-ProRule" id="PRU00810"/>
    </source>
</evidence>
<name>F0ZCF4_DICPU</name>
<accession>F0ZCF4</accession>
<dbReference type="RefSeq" id="XP_003285114.1">
    <property type="nucleotide sequence ID" value="XM_003285066.1"/>
</dbReference>